<protein>
    <recommendedName>
        <fullName evidence="3">XRE family transcriptional regulator</fullName>
    </recommendedName>
</protein>
<evidence type="ECO:0000313" key="1">
    <source>
        <dbReference type="EMBL" id="SFK71013.1"/>
    </source>
</evidence>
<evidence type="ECO:0000313" key="2">
    <source>
        <dbReference type="Proteomes" id="UP000323300"/>
    </source>
</evidence>
<proteinExistence type="predicted"/>
<organism evidence="1 2">
    <name type="scientific">Neomesorhizobium albiziae</name>
    <dbReference type="NCBI Taxonomy" id="335020"/>
    <lineage>
        <taxon>Bacteria</taxon>
        <taxon>Pseudomonadati</taxon>
        <taxon>Pseudomonadota</taxon>
        <taxon>Alphaproteobacteria</taxon>
        <taxon>Hyphomicrobiales</taxon>
        <taxon>Phyllobacteriaceae</taxon>
        <taxon>Neomesorhizobium</taxon>
    </lineage>
</organism>
<dbReference type="RefSeq" id="WP_149761468.1">
    <property type="nucleotide sequence ID" value="NZ_BSPE01000004.1"/>
</dbReference>
<dbReference type="GO" id="GO:0003677">
    <property type="term" value="F:DNA binding"/>
    <property type="evidence" value="ECO:0007669"/>
    <property type="project" value="InterPro"/>
</dbReference>
<dbReference type="AlphaFoldDB" id="A0A1I4BR52"/>
<gene>
    <name evidence="1" type="ORF">SAMN04488498_11111</name>
</gene>
<dbReference type="OrthoDB" id="4419620at2"/>
<dbReference type="Proteomes" id="UP000323300">
    <property type="component" value="Unassembled WGS sequence"/>
</dbReference>
<sequence>MITGPMCKAARALVEITRSKLATAAKVDEAVIEAFERQINVPEPAIVDDLQSALEELGASFIPEQGSNGAGVRLKFSRSVTRRLAALENEGGPTGTDEVP</sequence>
<dbReference type="Gene3D" id="1.10.260.40">
    <property type="entry name" value="lambda repressor-like DNA-binding domains"/>
    <property type="match status" value="1"/>
</dbReference>
<dbReference type="EMBL" id="FOSL01000011">
    <property type="protein sequence ID" value="SFK71013.1"/>
    <property type="molecule type" value="Genomic_DNA"/>
</dbReference>
<accession>A0A1I4BR52</accession>
<name>A0A1I4BR52_9HYPH</name>
<reference evidence="1 2" key="1">
    <citation type="submission" date="2016-10" db="EMBL/GenBank/DDBJ databases">
        <authorList>
            <person name="Varghese N."/>
            <person name="Submissions S."/>
        </authorList>
    </citation>
    <scope>NUCLEOTIDE SEQUENCE [LARGE SCALE GENOMIC DNA]</scope>
    <source>
        <strain evidence="1 2">DSM 21822</strain>
    </source>
</reference>
<keyword evidence="2" id="KW-1185">Reference proteome</keyword>
<evidence type="ECO:0008006" key="3">
    <source>
        <dbReference type="Google" id="ProtNLM"/>
    </source>
</evidence>
<dbReference type="InterPro" id="IPR010982">
    <property type="entry name" value="Lambda_DNA-bd_dom_sf"/>
</dbReference>